<accession>A0A078HTE9</accession>
<sequence>MLLAATSTNNSLCLDVDGDNNIVATNCKCVNGEDGSCDPMSQWFKIVKVTI</sequence>
<dbReference type="PaxDb" id="3708-A0A078HTE9"/>
<dbReference type="PANTHER" id="PTHR31263">
    <property type="entry name" value="CELLULASE FAMILY PROTEIN (AFU_ORTHOLOGUE AFUA_5G14560)"/>
    <property type="match status" value="1"/>
</dbReference>
<dbReference type="STRING" id="3708.A0A078HTE9"/>
<keyword evidence="2" id="KW-1185">Reference proteome</keyword>
<protein>
    <submittedName>
        <fullName evidence="1">BnaA02g27810D protein</fullName>
    </submittedName>
</protein>
<dbReference type="Proteomes" id="UP000028999">
    <property type="component" value="Unassembled WGS sequence"/>
</dbReference>
<evidence type="ECO:0000313" key="2">
    <source>
        <dbReference type="Proteomes" id="UP000028999"/>
    </source>
</evidence>
<reference evidence="1 2" key="1">
    <citation type="journal article" date="2014" name="Science">
        <title>Plant genetics. Early allopolyploid evolution in the post-Neolithic Brassica napus oilseed genome.</title>
        <authorList>
            <person name="Chalhoub B."/>
            <person name="Denoeud F."/>
            <person name="Liu S."/>
            <person name="Parkin I.A."/>
            <person name="Tang H."/>
            <person name="Wang X."/>
            <person name="Chiquet J."/>
            <person name="Belcram H."/>
            <person name="Tong C."/>
            <person name="Samans B."/>
            <person name="Correa M."/>
            <person name="Da Silva C."/>
            <person name="Just J."/>
            <person name="Falentin C."/>
            <person name="Koh C.S."/>
            <person name="Le Clainche I."/>
            <person name="Bernard M."/>
            <person name="Bento P."/>
            <person name="Noel B."/>
            <person name="Labadie K."/>
            <person name="Alberti A."/>
            <person name="Charles M."/>
            <person name="Arnaud D."/>
            <person name="Guo H."/>
            <person name="Daviaud C."/>
            <person name="Alamery S."/>
            <person name="Jabbari K."/>
            <person name="Zhao M."/>
            <person name="Edger P.P."/>
            <person name="Chelaifa H."/>
            <person name="Tack D."/>
            <person name="Lassalle G."/>
            <person name="Mestiri I."/>
            <person name="Schnel N."/>
            <person name="Le Paslier M.C."/>
            <person name="Fan G."/>
            <person name="Renault V."/>
            <person name="Bayer P.E."/>
            <person name="Golicz A.A."/>
            <person name="Manoli S."/>
            <person name="Lee T.H."/>
            <person name="Thi V.H."/>
            <person name="Chalabi S."/>
            <person name="Hu Q."/>
            <person name="Fan C."/>
            <person name="Tollenaere R."/>
            <person name="Lu Y."/>
            <person name="Battail C."/>
            <person name="Shen J."/>
            <person name="Sidebottom C.H."/>
            <person name="Wang X."/>
            <person name="Canaguier A."/>
            <person name="Chauveau A."/>
            <person name="Berard A."/>
            <person name="Deniot G."/>
            <person name="Guan M."/>
            <person name="Liu Z."/>
            <person name="Sun F."/>
            <person name="Lim Y.P."/>
            <person name="Lyons E."/>
            <person name="Town C.D."/>
            <person name="Bancroft I."/>
            <person name="Wang X."/>
            <person name="Meng J."/>
            <person name="Ma J."/>
            <person name="Pires J.C."/>
            <person name="King G.J."/>
            <person name="Brunel D."/>
            <person name="Delourme R."/>
            <person name="Renard M."/>
            <person name="Aury J.M."/>
            <person name="Adams K.L."/>
            <person name="Batley J."/>
            <person name="Snowdon R.J."/>
            <person name="Tost J."/>
            <person name="Edwards D."/>
            <person name="Zhou Y."/>
            <person name="Hua W."/>
            <person name="Sharpe A.G."/>
            <person name="Paterson A.H."/>
            <person name="Guan C."/>
            <person name="Wincker P."/>
        </authorList>
    </citation>
    <scope>NUCLEOTIDE SEQUENCE [LARGE SCALE GENOMIC DNA]</scope>
    <source>
        <strain evidence="2">cv. Darmor-bzh</strain>
    </source>
</reference>
<organism evidence="1 2">
    <name type="scientific">Brassica napus</name>
    <name type="common">Rape</name>
    <dbReference type="NCBI Taxonomy" id="3708"/>
    <lineage>
        <taxon>Eukaryota</taxon>
        <taxon>Viridiplantae</taxon>
        <taxon>Streptophyta</taxon>
        <taxon>Embryophyta</taxon>
        <taxon>Tracheophyta</taxon>
        <taxon>Spermatophyta</taxon>
        <taxon>Magnoliopsida</taxon>
        <taxon>eudicotyledons</taxon>
        <taxon>Gunneridae</taxon>
        <taxon>Pentapetalae</taxon>
        <taxon>rosids</taxon>
        <taxon>malvids</taxon>
        <taxon>Brassicales</taxon>
        <taxon>Brassicaceae</taxon>
        <taxon>Brassiceae</taxon>
        <taxon>Brassica</taxon>
    </lineage>
</organism>
<dbReference type="EMBL" id="LK032487">
    <property type="protein sequence ID" value="CDY40991.1"/>
    <property type="molecule type" value="Genomic_DNA"/>
</dbReference>
<dbReference type="PANTHER" id="PTHR31263:SF63">
    <property type="entry name" value="CELLULASE (GLYCOSYL HYDROLASE FAMILY 5) PROTEIN"/>
    <property type="match status" value="1"/>
</dbReference>
<gene>
    <name evidence="1" type="primary">BnaA02g27810D</name>
    <name evidence="1" type="ORF">GSBRNA2T00072268001</name>
</gene>
<dbReference type="AlphaFoldDB" id="A0A078HTE9"/>
<proteinExistence type="predicted"/>
<evidence type="ECO:0000313" key="1">
    <source>
        <dbReference type="EMBL" id="CDY40991.1"/>
    </source>
</evidence>
<name>A0A078HTE9_BRANA</name>
<dbReference type="Gramene" id="CDY40991">
    <property type="protein sequence ID" value="CDY40991"/>
    <property type="gene ID" value="GSBRNA2T00072268001"/>
</dbReference>